<feature type="signal peptide" evidence="2">
    <location>
        <begin position="1"/>
        <end position="31"/>
    </location>
</feature>
<comment type="caution">
    <text evidence="3">The sequence shown here is derived from an EMBL/GenBank/DDBJ whole genome shotgun (WGS) entry which is preliminary data.</text>
</comment>
<protein>
    <recommendedName>
        <fullName evidence="5">Secreted protein</fullName>
    </recommendedName>
</protein>
<evidence type="ECO:0008006" key="5">
    <source>
        <dbReference type="Google" id="ProtNLM"/>
    </source>
</evidence>
<feature type="compositionally biased region" description="Basic and acidic residues" evidence="1">
    <location>
        <begin position="95"/>
        <end position="118"/>
    </location>
</feature>
<accession>A0AAD8Z1G7</accession>
<evidence type="ECO:0000313" key="4">
    <source>
        <dbReference type="Proteomes" id="UP001239994"/>
    </source>
</evidence>
<evidence type="ECO:0000256" key="1">
    <source>
        <dbReference type="SAM" id="MobiDB-lite"/>
    </source>
</evidence>
<keyword evidence="4" id="KW-1185">Reference proteome</keyword>
<evidence type="ECO:0000256" key="2">
    <source>
        <dbReference type="SAM" id="SignalP"/>
    </source>
</evidence>
<evidence type="ECO:0000313" key="3">
    <source>
        <dbReference type="EMBL" id="KAK1790701.1"/>
    </source>
</evidence>
<proteinExistence type="predicted"/>
<feature type="region of interest" description="Disordered" evidence="1">
    <location>
        <begin position="48"/>
        <end position="127"/>
    </location>
</feature>
<name>A0AAD8Z1G7_9TELE</name>
<reference evidence="3" key="1">
    <citation type="submission" date="2023-03" db="EMBL/GenBank/DDBJ databases">
        <title>Electrophorus voltai genome.</title>
        <authorList>
            <person name="Bian C."/>
        </authorList>
    </citation>
    <scope>NUCLEOTIDE SEQUENCE</scope>
    <source>
        <strain evidence="3">CB-2022</strain>
        <tissue evidence="3">Muscle</tissue>
    </source>
</reference>
<keyword evidence="2" id="KW-0732">Signal</keyword>
<feature type="chain" id="PRO_5042280281" description="Secreted protein" evidence="2">
    <location>
        <begin position="32"/>
        <end position="127"/>
    </location>
</feature>
<dbReference type="AlphaFoldDB" id="A0AAD8Z1G7"/>
<dbReference type="EMBL" id="JAROKS010000021">
    <property type="protein sequence ID" value="KAK1790701.1"/>
    <property type="molecule type" value="Genomic_DNA"/>
</dbReference>
<dbReference type="Proteomes" id="UP001239994">
    <property type="component" value="Unassembled WGS sequence"/>
</dbReference>
<sequence>MVPNVCLSLPFSSYWLPLLLLLGCVVSPSQADKPALYATHNVAMTTARSHRRTGCGKPFAGGGKNSLHVSGLPKADMPTPGNGLRAVSTSSLRQRSGEARTGHRLDCVPKRPYGHREGAPATGIDSF</sequence>
<gene>
    <name evidence="3" type="ORF">P4O66_014562</name>
</gene>
<organism evidence="3 4">
    <name type="scientific">Electrophorus voltai</name>
    <dbReference type="NCBI Taxonomy" id="2609070"/>
    <lineage>
        <taxon>Eukaryota</taxon>
        <taxon>Metazoa</taxon>
        <taxon>Chordata</taxon>
        <taxon>Craniata</taxon>
        <taxon>Vertebrata</taxon>
        <taxon>Euteleostomi</taxon>
        <taxon>Actinopterygii</taxon>
        <taxon>Neopterygii</taxon>
        <taxon>Teleostei</taxon>
        <taxon>Ostariophysi</taxon>
        <taxon>Gymnotiformes</taxon>
        <taxon>Gymnotoidei</taxon>
        <taxon>Gymnotidae</taxon>
        <taxon>Electrophorus</taxon>
    </lineage>
</organism>